<evidence type="ECO:0000256" key="4">
    <source>
        <dbReference type="ARBA" id="ARBA00023157"/>
    </source>
</evidence>
<gene>
    <name evidence="8" type="ORF">CONCODRAFT_10075</name>
</gene>
<dbReference type="Pfam" id="PF12999">
    <property type="entry name" value="PRKCSH-like"/>
    <property type="match status" value="1"/>
</dbReference>
<dbReference type="Proteomes" id="UP000070444">
    <property type="component" value="Unassembled WGS sequence"/>
</dbReference>
<sequence length="469" mass="53030">LFPLVGVPNELFDKYSKEKFTCLDGSKTISKWDINDDYCDCPDGSDEPGTSACDFTFFCENRGHKSAKILSSRVNDGICDPECCDGSDEYDGKILCKDVCEQVAKNESKALKEKQKVIDQGLKVKNKYISHFKTWKLETEAKIKEIQSKFDNLEKKANELKAVKEEKEKLEEVLNKQDEATRQTNRINELDDKVTALEGIIEEQKKNIEHLLDVLKDLKEHHNQNYHDMAVKGAITSYDEFSNVYKPVDVWTDPRLHPTTTTDSSSQATASGDDSEASKIRQGSYFSNFIKEQINSVQKFIDRVFSSQFPIDASSARSDYWNLDSERNDAKRELDDLNTKLNRDMGPDGEYSALSDKCFELDNGEYVYSVCMFGEANQKSNKNHDSVSLGHFSEWVGTDYSAQLYSNGTPCWNGPSRSVKLNLICGTEEKVTSVTEPSKCEYHISMLTPAACKPLGVSKPDVYDEDSEL</sequence>
<dbReference type="InterPro" id="IPR036607">
    <property type="entry name" value="PRKCSH"/>
</dbReference>
<keyword evidence="5" id="KW-0175">Coiled coil</keyword>
<evidence type="ECO:0000256" key="5">
    <source>
        <dbReference type="SAM" id="Coils"/>
    </source>
</evidence>
<dbReference type="SUPFAM" id="SSF50911">
    <property type="entry name" value="Mannose 6-phosphate receptor domain"/>
    <property type="match status" value="1"/>
</dbReference>
<dbReference type="OMA" id="YENGQHC"/>
<dbReference type="InterPro" id="IPR028146">
    <property type="entry name" value="PRKCSH_N"/>
</dbReference>
<evidence type="ECO:0000256" key="2">
    <source>
        <dbReference type="ARBA" id="ARBA00022729"/>
    </source>
</evidence>
<dbReference type="InterPro" id="IPR044865">
    <property type="entry name" value="MRH_dom"/>
</dbReference>
<dbReference type="GO" id="GO:0006491">
    <property type="term" value="P:N-glycan processing"/>
    <property type="evidence" value="ECO:0007669"/>
    <property type="project" value="TreeGrafter"/>
</dbReference>
<dbReference type="PANTHER" id="PTHR12630:SF1">
    <property type="entry name" value="GLUCOSIDASE 2 SUBUNIT BETA"/>
    <property type="match status" value="1"/>
</dbReference>
<feature type="non-terminal residue" evidence="8">
    <location>
        <position position="1"/>
    </location>
</feature>
<protein>
    <recommendedName>
        <fullName evidence="1">Glucosidase 2 subunit beta</fullName>
    </recommendedName>
</protein>
<evidence type="ECO:0000259" key="7">
    <source>
        <dbReference type="PROSITE" id="PS51914"/>
    </source>
</evidence>
<feature type="region of interest" description="Disordered" evidence="6">
    <location>
        <begin position="256"/>
        <end position="277"/>
    </location>
</feature>
<keyword evidence="2" id="KW-0732">Signal</keyword>
<accession>A0A137NYP4</accession>
<evidence type="ECO:0000256" key="1">
    <source>
        <dbReference type="ARBA" id="ARBA00022387"/>
    </source>
</evidence>
<dbReference type="PANTHER" id="PTHR12630">
    <property type="entry name" value="N-LINKED OLIGOSACCHARIDE PROCESSING"/>
    <property type="match status" value="1"/>
</dbReference>
<dbReference type="GO" id="GO:0017177">
    <property type="term" value="C:glucosidase II complex"/>
    <property type="evidence" value="ECO:0007669"/>
    <property type="project" value="TreeGrafter"/>
</dbReference>
<keyword evidence="4" id="KW-1015">Disulfide bond</keyword>
<dbReference type="InterPro" id="IPR009011">
    <property type="entry name" value="Man6P_isomerase_rcpt-bd_dom_sf"/>
</dbReference>
<dbReference type="AlphaFoldDB" id="A0A137NYP4"/>
<dbReference type="EMBL" id="KQ964612">
    <property type="protein sequence ID" value="KXN67788.1"/>
    <property type="molecule type" value="Genomic_DNA"/>
</dbReference>
<feature type="compositionally biased region" description="Low complexity" evidence="6">
    <location>
        <begin position="259"/>
        <end position="272"/>
    </location>
</feature>
<dbReference type="STRING" id="796925.A0A137NYP4"/>
<evidence type="ECO:0000313" key="8">
    <source>
        <dbReference type="EMBL" id="KXN67788.1"/>
    </source>
</evidence>
<evidence type="ECO:0000256" key="6">
    <source>
        <dbReference type="SAM" id="MobiDB-lite"/>
    </source>
</evidence>
<dbReference type="PROSITE" id="PS51914">
    <property type="entry name" value="MRH"/>
    <property type="match status" value="1"/>
</dbReference>
<dbReference type="Pfam" id="PF13015">
    <property type="entry name" value="PRKCSH_1"/>
    <property type="match status" value="1"/>
</dbReference>
<keyword evidence="3" id="KW-0256">Endoplasmic reticulum</keyword>
<dbReference type="OrthoDB" id="28322at2759"/>
<keyword evidence="9" id="KW-1185">Reference proteome</keyword>
<dbReference type="InterPro" id="IPR039794">
    <property type="entry name" value="Gtb1-like"/>
</dbReference>
<feature type="domain" description="MRH" evidence="7">
    <location>
        <begin position="356"/>
        <end position="454"/>
    </location>
</feature>
<name>A0A137NYP4_CONC2</name>
<feature type="coiled-coil region" evidence="5">
    <location>
        <begin position="136"/>
        <end position="221"/>
    </location>
</feature>
<organism evidence="8 9">
    <name type="scientific">Conidiobolus coronatus (strain ATCC 28846 / CBS 209.66 / NRRL 28638)</name>
    <name type="common">Delacroixia coronata</name>
    <dbReference type="NCBI Taxonomy" id="796925"/>
    <lineage>
        <taxon>Eukaryota</taxon>
        <taxon>Fungi</taxon>
        <taxon>Fungi incertae sedis</taxon>
        <taxon>Zoopagomycota</taxon>
        <taxon>Entomophthoromycotina</taxon>
        <taxon>Entomophthoromycetes</taxon>
        <taxon>Entomophthorales</taxon>
        <taxon>Ancylistaceae</taxon>
        <taxon>Conidiobolus</taxon>
    </lineage>
</organism>
<evidence type="ECO:0000256" key="3">
    <source>
        <dbReference type="ARBA" id="ARBA00022824"/>
    </source>
</evidence>
<dbReference type="Gene3D" id="2.70.130.10">
    <property type="entry name" value="Mannose-6-phosphate receptor binding domain"/>
    <property type="match status" value="1"/>
</dbReference>
<proteinExistence type="predicted"/>
<evidence type="ECO:0000313" key="9">
    <source>
        <dbReference type="Proteomes" id="UP000070444"/>
    </source>
</evidence>
<reference evidence="8 9" key="1">
    <citation type="journal article" date="2015" name="Genome Biol. Evol.">
        <title>Phylogenomic analyses indicate that early fungi evolved digesting cell walls of algal ancestors of land plants.</title>
        <authorList>
            <person name="Chang Y."/>
            <person name="Wang S."/>
            <person name="Sekimoto S."/>
            <person name="Aerts A.L."/>
            <person name="Choi C."/>
            <person name="Clum A."/>
            <person name="LaButti K.M."/>
            <person name="Lindquist E.A."/>
            <person name="Yee Ngan C."/>
            <person name="Ohm R.A."/>
            <person name="Salamov A.A."/>
            <person name="Grigoriev I.V."/>
            <person name="Spatafora J.W."/>
            <person name="Berbee M.L."/>
        </authorList>
    </citation>
    <scope>NUCLEOTIDE SEQUENCE [LARGE SCALE GENOMIC DNA]</scope>
    <source>
        <strain evidence="8 9">NRRL 28638</strain>
    </source>
</reference>